<evidence type="ECO:0000256" key="1">
    <source>
        <dbReference type="ARBA" id="ARBA00004370"/>
    </source>
</evidence>
<keyword evidence="7" id="KW-1185">Reference proteome</keyword>
<evidence type="ECO:0000256" key="3">
    <source>
        <dbReference type="ARBA" id="ARBA00022989"/>
    </source>
</evidence>
<gene>
    <name evidence="6" type="ORF">B5P45_17935</name>
</gene>
<dbReference type="Proteomes" id="UP000232163">
    <property type="component" value="Unassembled WGS sequence"/>
</dbReference>
<evidence type="ECO:0000256" key="2">
    <source>
        <dbReference type="ARBA" id="ARBA00022692"/>
    </source>
</evidence>
<keyword evidence="3 5" id="KW-1133">Transmembrane helix</keyword>
<reference evidence="6 7" key="1">
    <citation type="journal article" date="2017" name="Int J Environ Stud">
        <title>Does the Miocene-Pliocene relict legume Oxytropis triphylla form nitrogen-fixing nodules with a combination of bacterial strains?</title>
        <authorList>
            <person name="Safronova V."/>
            <person name="Belimov A."/>
            <person name="Sazanova A."/>
            <person name="Kuznetsova I."/>
            <person name="Popova J."/>
            <person name="Andronov E."/>
            <person name="Verkhozina A."/>
            <person name="Tikhonovich I."/>
        </authorList>
    </citation>
    <scope>NUCLEOTIDE SEQUENCE [LARGE SCALE GENOMIC DNA]</scope>
    <source>
        <strain evidence="6 7">Tri-38</strain>
    </source>
</reference>
<keyword evidence="2 5" id="KW-0812">Transmembrane</keyword>
<dbReference type="OrthoDB" id="7923381at2"/>
<keyword evidence="4 5" id="KW-0472">Membrane</keyword>
<evidence type="ECO:0000256" key="5">
    <source>
        <dbReference type="SAM" id="Phobius"/>
    </source>
</evidence>
<comment type="subcellular location">
    <subcellularLocation>
        <location evidence="1">Membrane</location>
    </subcellularLocation>
</comment>
<dbReference type="EMBL" id="MZMT01000040">
    <property type="protein sequence ID" value="PIO43396.1"/>
    <property type="molecule type" value="Genomic_DNA"/>
</dbReference>
<feature type="transmembrane region" description="Helical" evidence="5">
    <location>
        <begin position="47"/>
        <end position="73"/>
    </location>
</feature>
<proteinExistence type="predicted"/>
<comment type="caution">
    <text evidence="6">The sequence shown here is derived from an EMBL/GenBank/DDBJ whole genome shotgun (WGS) entry which is preliminary data.</text>
</comment>
<dbReference type="KEGG" id="pht:BLM14_19880"/>
<dbReference type="GO" id="GO:0016020">
    <property type="term" value="C:membrane"/>
    <property type="evidence" value="ECO:0007669"/>
    <property type="project" value="UniProtKB-SubCell"/>
</dbReference>
<name>A0A2N9VV78_9HYPH</name>
<evidence type="ECO:0000313" key="7">
    <source>
        <dbReference type="Proteomes" id="UP000232163"/>
    </source>
</evidence>
<sequence>MADRYYNENEEADEHIATFPIILALTRPPTILGVPYLYVCLEGFTAMMIYLVMGSILWLPAALAVFHSLLYVLCVKGDLWFFDILFKQSACGINPVGRKIGGGVRTYGG</sequence>
<dbReference type="AlphaFoldDB" id="A0A2N9VV78"/>
<protein>
    <submittedName>
        <fullName evidence="6">Type VI secretion protein</fullName>
    </submittedName>
</protein>
<dbReference type="RefSeq" id="WP_100001680.1">
    <property type="nucleotide sequence ID" value="NZ_CP017941.1"/>
</dbReference>
<evidence type="ECO:0000313" key="6">
    <source>
        <dbReference type="EMBL" id="PIO43396.1"/>
    </source>
</evidence>
<evidence type="ECO:0000256" key="4">
    <source>
        <dbReference type="ARBA" id="ARBA00023136"/>
    </source>
</evidence>
<accession>A0A2N9VV78</accession>
<dbReference type="InterPro" id="IPR007792">
    <property type="entry name" value="T4SS_VirB3/TrbD/AvhB"/>
</dbReference>
<organism evidence="6 7">
    <name type="scientific">Phyllobacterium zundukense</name>
    <dbReference type="NCBI Taxonomy" id="1867719"/>
    <lineage>
        <taxon>Bacteria</taxon>
        <taxon>Pseudomonadati</taxon>
        <taxon>Pseudomonadota</taxon>
        <taxon>Alphaproteobacteria</taxon>
        <taxon>Hyphomicrobiales</taxon>
        <taxon>Phyllobacteriaceae</taxon>
        <taxon>Phyllobacterium</taxon>
    </lineage>
</organism>
<dbReference type="Pfam" id="PF05101">
    <property type="entry name" value="VirB3"/>
    <property type="match status" value="1"/>
</dbReference>